<dbReference type="Proteomes" id="UP000447873">
    <property type="component" value="Unassembled WGS sequence"/>
</dbReference>
<dbReference type="Pfam" id="PF05794">
    <property type="entry name" value="Tcp11"/>
    <property type="match status" value="1"/>
</dbReference>
<evidence type="ECO:0000313" key="5">
    <source>
        <dbReference type="Proteomes" id="UP000433883"/>
    </source>
</evidence>
<evidence type="ECO:0000256" key="1">
    <source>
        <dbReference type="ARBA" id="ARBA00010954"/>
    </source>
</evidence>
<gene>
    <name evidence="3" type="ORF">BLS_000808</name>
    <name evidence="4" type="ORF">EG328_005415</name>
</gene>
<evidence type="ECO:0000313" key="3">
    <source>
        <dbReference type="EMBL" id="KAE9962120.1"/>
    </source>
</evidence>
<dbReference type="EMBL" id="WNWQ01001160">
    <property type="protein sequence ID" value="KAE9962120.1"/>
    <property type="molecule type" value="Genomic_DNA"/>
</dbReference>
<reference evidence="3 5" key="1">
    <citation type="submission" date="2019-11" db="EMBL/GenBank/DDBJ databases">
        <title>Venturia inaequalis Genome Resource.</title>
        <authorList>
            <person name="Lichtner F.J."/>
        </authorList>
    </citation>
    <scope>NUCLEOTIDE SEQUENCE [LARGE SCALE GENOMIC DNA]</scope>
    <source>
        <strain evidence="4 6">120213</strain>
        <strain evidence="3">Bline_iso_100314</strain>
    </source>
</reference>
<protein>
    <submittedName>
        <fullName evidence="3">Uncharacterized protein</fullName>
    </submittedName>
</protein>
<dbReference type="PANTHER" id="PTHR12832">
    <property type="entry name" value="TESTIS-SPECIFIC PROTEIN PBS13 T-COMPLEX 11"/>
    <property type="match status" value="1"/>
</dbReference>
<evidence type="ECO:0000313" key="6">
    <source>
        <dbReference type="Proteomes" id="UP000447873"/>
    </source>
</evidence>
<dbReference type="Proteomes" id="UP000433883">
    <property type="component" value="Unassembled WGS sequence"/>
</dbReference>
<comment type="caution">
    <text evidence="3">The sequence shown here is derived from an EMBL/GenBank/DDBJ whole genome shotgun (WGS) entry which is preliminary data.</text>
</comment>
<dbReference type="EMBL" id="WNWS01000029">
    <property type="protein sequence ID" value="KAE9986529.1"/>
    <property type="molecule type" value="Genomic_DNA"/>
</dbReference>
<feature type="region of interest" description="Disordered" evidence="2">
    <location>
        <begin position="1"/>
        <end position="76"/>
    </location>
</feature>
<feature type="region of interest" description="Disordered" evidence="2">
    <location>
        <begin position="575"/>
        <end position="631"/>
    </location>
</feature>
<proteinExistence type="inferred from homology"/>
<feature type="compositionally biased region" description="Low complexity" evidence="2">
    <location>
        <begin position="576"/>
        <end position="587"/>
    </location>
</feature>
<dbReference type="InterPro" id="IPR008862">
    <property type="entry name" value="Tcp11"/>
</dbReference>
<evidence type="ECO:0000256" key="2">
    <source>
        <dbReference type="SAM" id="MobiDB-lite"/>
    </source>
</evidence>
<evidence type="ECO:0000313" key="4">
    <source>
        <dbReference type="EMBL" id="KAE9986529.1"/>
    </source>
</evidence>
<dbReference type="AlphaFoldDB" id="A0A8H3U2P4"/>
<organism evidence="3 5">
    <name type="scientific">Venturia inaequalis</name>
    <name type="common">Apple scab fungus</name>
    <dbReference type="NCBI Taxonomy" id="5025"/>
    <lineage>
        <taxon>Eukaryota</taxon>
        <taxon>Fungi</taxon>
        <taxon>Dikarya</taxon>
        <taxon>Ascomycota</taxon>
        <taxon>Pezizomycotina</taxon>
        <taxon>Dothideomycetes</taxon>
        <taxon>Pleosporomycetidae</taxon>
        <taxon>Venturiales</taxon>
        <taxon>Venturiaceae</taxon>
        <taxon>Venturia</taxon>
    </lineage>
</organism>
<dbReference type="PANTHER" id="PTHR12832:SF11">
    <property type="entry name" value="LD23868P"/>
    <property type="match status" value="1"/>
</dbReference>
<name>A0A8H3U2P4_VENIN</name>
<comment type="similarity">
    <text evidence="1">Belongs to the TCP11 family.</text>
</comment>
<sequence>MTEQSADNTTPRAQRGVQVNRRIGATQAGVDIIQDTSEESCPRNDRTNMPVLDTTGRYPSRDPSPHNEAPSQKDGAVEPMVVQAFQELHGKDTIECVEAVRYFTSATKEPPITKKSLGELDISAIINNSKLRHDVNFDRELHFRPNMDGPKGRTKREAYNGYWCAVTAELDLYGWMLQRSASAEMIRLCQKRIPTMFDTISEILKNLVPERDQPAVDQHLDKLMVMQEIEKGVCDFVNIAEWLAKLLKRHCAPMRDDMVDKMVEKIRRGTSEWISEGLGDLFSVLEAMKLDVANHQIRHLRALLIEDTINFEQKYHVSRMSRKRYDIQYARSWYLEGKENLERIPLTASWPNRDVEGFVSALYQSLLPGSAISLPDTFNLDSDRLRLLRVDLDALIRESICCDLLEQMVRKKGKFCSATAKSTFRKDLQVIICEGRNPIKWDIQFISVELTRHALRECGITAKTDASLTRFADHKLSEAFSTPSIRAAFATSHKCAVSKELFASVESLLSSSPWDIFNNLVPPTIPGGTISLPPPFKTDRKNDVLQRITHIAVLHWRIWENIVYNNDDSKLDSLCPSSAPSRTPSPSHIVDLKPPSLPPSADPSVTEIETTPVTAETEMDSNEKSSVLKSV</sequence>
<feature type="compositionally biased region" description="Polar residues" evidence="2">
    <location>
        <begin position="1"/>
        <end position="12"/>
    </location>
</feature>
<accession>A0A8H3U2P4</accession>
<dbReference type="GO" id="GO:0010737">
    <property type="term" value="P:protein kinase A signaling"/>
    <property type="evidence" value="ECO:0007669"/>
    <property type="project" value="TreeGrafter"/>
</dbReference>